<keyword evidence="1" id="KW-1133">Transmembrane helix</keyword>
<feature type="transmembrane region" description="Helical" evidence="1">
    <location>
        <begin position="20"/>
        <end position="41"/>
    </location>
</feature>
<organism evidence="2">
    <name type="scientific">Glycine soja</name>
    <name type="common">Wild soybean</name>
    <dbReference type="NCBI Taxonomy" id="3848"/>
    <lineage>
        <taxon>Eukaryota</taxon>
        <taxon>Viridiplantae</taxon>
        <taxon>Streptophyta</taxon>
        <taxon>Embryophyta</taxon>
        <taxon>Tracheophyta</taxon>
        <taxon>Spermatophyta</taxon>
        <taxon>Magnoliopsida</taxon>
        <taxon>eudicotyledons</taxon>
        <taxon>Gunneridae</taxon>
        <taxon>Pentapetalae</taxon>
        <taxon>rosids</taxon>
        <taxon>fabids</taxon>
        <taxon>Fabales</taxon>
        <taxon>Fabaceae</taxon>
        <taxon>Papilionoideae</taxon>
        <taxon>50 kb inversion clade</taxon>
        <taxon>NPAAA clade</taxon>
        <taxon>indigoferoid/millettioid clade</taxon>
        <taxon>Phaseoleae</taxon>
        <taxon>Glycine</taxon>
        <taxon>Glycine subgen. Soja</taxon>
    </lineage>
</organism>
<sequence>MLLLLLLEMSKFDFHFGYEVACHVMNYGLVGELVLLCFWILSPCLSFNCCCYSSMC</sequence>
<dbReference type="Proteomes" id="UP000053555">
    <property type="component" value="Unassembled WGS sequence"/>
</dbReference>
<keyword evidence="1" id="KW-0472">Membrane</keyword>
<evidence type="ECO:0000313" key="2">
    <source>
        <dbReference type="EMBL" id="KHN27869.1"/>
    </source>
</evidence>
<dbReference type="AlphaFoldDB" id="A0A0B2R6S8"/>
<accession>A0A0B2R6S8</accession>
<gene>
    <name evidence="2" type="ORF">glysoja_033017</name>
</gene>
<dbReference type="EMBL" id="KN653027">
    <property type="protein sequence ID" value="KHN27869.1"/>
    <property type="molecule type" value="Genomic_DNA"/>
</dbReference>
<protein>
    <submittedName>
        <fullName evidence="2">Uncharacterized protein</fullName>
    </submittedName>
</protein>
<proteinExistence type="predicted"/>
<name>A0A0B2R6S8_GLYSO</name>
<keyword evidence="1" id="KW-0812">Transmembrane</keyword>
<evidence type="ECO:0000256" key="1">
    <source>
        <dbReference type="SAM" id="Phobius"/>
    </source>
</evidence>
<reference evidence="2" key="1">
    <citation type="submission" date="2014-07" db="EMBL/GenBank/DDBJ databases">
        <title>Identification of a novel salt tolerance gene in wild soybean by whole-genome sequencing.</title>
        <authorList>
            <person name="Lam H.-M."/>
            <person name="Qi X."/>
            <person name="Li M.-W."/>
            <person name="Liu X."/>
            <person name="Xie M."/>
            <person name="Ni M."/>
            <person name="Xu X."/>
        </authorList>
    </citation>
    <scope>NUCLEOTIDE SEQUENCE [LARGE SCALE GENOMIC DNA]</scope>
    <source>
        <tissue evidence="2">Root</tissue>
    </source>
</reference>